<dbReference type="KEGG" id="tsv:DSM104635_01222"/>
<keyword evidence="1" id="KW-1133">Transmembrane helix</keyword>
<feature type="transmembrane region" description="Helical" evidence="1">
    <location>
        <begin position="37"/>
        <end position="63"/>
    </location>
</feature>
<organism evidence="2 3">
    <name type="scientific">Terricaulis silvestris</name>
    <dbReference type="NCBI Taxonomy" id="2686094"/>
    <lineage>
        <taxon>Bacteria</taxon>
        <taxon>Pseudomonadati</taxon>
        <taxon>Pseudomonadota</taxon>
        <taxon>Alphaproteobacteria</taxon>
        <taxon>Caulobacterales</taxon>
        <taxon>Caulobacteraceae</taxon>
        <taxon>Terricaulis</taxon>
    </lineage>
</organism>
<feature type="transmembrane region" description="Helical" evidence="1">
    <location>
        <begin position="6"/>
        <end position="25"/>
    </location>
</feature>
<dbReference type="RefSeq" id="WP_158765346.1">
    <property type="nucleotide sequence ID" value="NZ_CP047045.1"/>
</dbReference>
<reference evidence="3" key="1">
    <citation type="submission" date="2019-12" db="EMBL/GenBank/DDBJ databases">
        <title>Complete genome of Terracaulis silvestris 0127_4.</title>
        <authorList>
            <person name="Vieira S."/>
            <person name="Riedel T."/>
            <person name="Sproer C."/>
            <person name="Pascual J."/>
            <person name="Boedeker C."/>
            <person name="Overmann J."/>
        </authorList>
    </citation>
    <scope>NUCLEOTIDE SEQUENCE [LARGE SCALE GENOMIC DNA]</scope>
    <source>
        <strain evidence="3">0127_4</strain>
    </source>
</reference>
<sequence>MAAVGGIVAGSLGLIFFAGGAMNQARPAAMRMRRWGLAALCLCGIVASAALGFVGVPAILYLAQQ</sequence>
<protein>
    <submittedName>
        <fullName evidence="2">Uncharacterized protein</fullName>
    </submittedName>
</protein>
<dbReference type="Proteomes" id="UP000431269">
    <property type="component" value="Chromosome"/>
</dbReference>
<evidence type="ECO:0000313" key="3">
    <source>
        <dbReference type="Proteomes" id="UP000431269"/>
    </source>
</evidence>
<keyword evidence="1" id="KW-0812">Transmembrane</keyword>
<dbReference type="AlphaFoldDB" id="A0A6I6MN79"/>
<gene>
    <name evidence="2" type="ORF">DSM104635_01222</name>
</gene>
<dbReference type="EMBL" id="CP047045">
    <property type="protein sequence ID" value="QGZ94404.1"/>
    <property type="molecule type" value="Genomic_DNA"/>
</dbReference>
<keyword evidence="3" id="KW-1185">Reference proteome</keyword>
<accession>A0A6I6MN79</accession>
<evidence type="ECO:0000313" key="2">
    <source>
        <dbReference type="EMBL" id="QGZ94404.1"/>
    </source>
</evidence>
<keyword evidence="1" id="KW-0472">Membrane</keyword>
<evidence type="ECO:0000256" key="1">
    <source>
        <dbReference type="SAM" id="Phobius"/>
    </source>
</evidence>
<name>A0A6I6MN79_9CAUL</name>
<proteinExistence type="predicted"/>